<evidence type="ECO:0000256" key="1">
    <source>
        <dbReference type="SAM" id="MobiDB-lite"/>
    </source>
</evidence>
<feature type="compositionally biased region" description="Polar residues" evidence="1">
    <location>
        <begin position="1"/>
        <end position="17"/>
    </location>
</feature>
<reference evidence="3" key="1">
    <citation type="journal article" date="2020" name="MBio">
        <title>Horizontal gene transfer to a defensive symbiont with a reduced genome amongst a multipartite beetle microbiome.</title>
        <authorList>
            <person name="Waterworth S.C."/>
            <person name="Florez L.V."/>
            <person name="Rees E.R."/>
            <person name="Hertweck C."/>
            <person name="Kaltenpoth M."/>
            <person name="Kwan J.C."/>
        </authorList>
    </citation>
    <scope>NUCLEOTIDE SEQUENCE [LARGE SCALE GENOMIC DNA]</scope>
</reference>
<evidence type="ECO:0000313" key="2">
    <source>
        <dbReference type="EMBL" id="KAF1026172.1"/>
    </source>
</evidence>
<evidence type="ECO:0000313" key="3">
    <source>
        <dbReference type="Proteomes" id="UP000490535"/>
    </source>
</evidence>
<dbReference type="EMBL" id="WNDP01000027">
    <property type="protein sequence ID" value="KAF1026172.1"/>
    <property type="molecule type" value="Genomic_DNA"/>
</dbReference>
<evidence type="ECO:0008006" key="4">
    <source>
        <dbReference type="Google" id="ProtNLM"/>
    </source>
</evidence>
<feature type="compositionally biased region" description="Basic and acidic residues" evidence="1">
    <location>
        <begin position="94"/>
        <end position="110"/>
    </location>
</feature>
<feature type="compositionally biased region" description="Polar residues" evidence="1">
    <location>
        <begin position="51"/>
        <end position="63"/>
    </location>
</feature>
<accession>A0A833UWD8</accession>
<comment type="caution">
    <text evidence="2">The sequence shown here is derived from an EMBL/GenBank/DDBJ whole genome shotgun (WGS) entry which is preliminary data.</text>
</comment>
<feature type="compositionally biased region" description="Basic and acidic residues" evidence="1">
    <location>
        <begin position="261"/>
        <end position="275"/>
    </location>
</feature>
<dbReference type="AlphaFoldDB" id="A0A833UWD8"/>
<protein>
    <recommendedName>
        <fullName evidence="4">Scaffolding protein</fullName>
    </recommendedName>
</protein>
<gene>
    <name evidence="2" type="ORF">GAK29_01434</name>
</gene>
<feature type="region of interest" description="Disordered" evidence="1">
    <location>
        <begin position="1"/>
        <end position="110"/>
    </location>
</feature>
<feature type="compositionally biased region" description="Acidic residues" evidence="1">
    <location>
        <begin position="18"/>
        <end position="42"/>
    </location>
</feature>
<feature type="region of interest" description="Disordered" evidence="1">
    <location>
        <begin position="238"/>
        <end position="288"/>
    </location>
</feature>
<proteinExistence type="predicted"/>
<feature type="compositionally biased region" description="Basic and acidic residues" evidence="1">
    <location>
        <begin position="69"/>
        <end position="86"/>
    </location>
</feature>
<name>A0A833UWD8_ACIBZ</name>
<sequence>MTEESLTVEQESQPNEEVNQEIDETSQPETTEGDTPEDEEELVVTIGEESPPQSQDESFNGQPAPQWVKDLRKSERELKRKVKELETQSQTKSESIKEELTLPEMPKIDDHDIDYDQDVFAQRMQTWVSQRDEYQKQKSEKLAEHETQQKAWQGVLNSYKEKKANLKVNNFDEAEFEITEKLDQTQQAVILQGMENPALVVYALGSAPDKLDELSKIKDPIKFAVAIAKLETQLRQTKRKVATAPEKKISSTGSLSGTHDSTLERLRQEAEKTGDYSKVATYKRQGRK</sequence>
<organism evidence="2 3">
    <name type="scientific">Acinetobacter bereziniae</name>
    <name type="common">Acinetobacter genomosp. 10</name>
    <dbReference type="NCBI Taxonomy" id="106648"/>
    <lineage>
        <taxon>Bacteria</taxon>
        <taxon>Pseudomonadati</taxon>
        <taxon>Pseudomonadota</taxon>
        <taxon>Gammaproteobacteria</taxon>
        <taxon>Moraxellales</taxon>
        <taxon>Moraxellaceae</taxon>
        <taxon>Acinetobacter</taxon>
    </lineage>
</organism>
<feature type="compositionally biased region" description="Polar residues" evidence="1">
    <location>
        <begin position="250"/>
        <end position="260"/>
    </location>
</feature>
<dbReference type="Proteomes" id="UP000490535">
    <property type="component" value="Unassembled WGS sequence"/>
</dbReference>